<comment type="caution">
    <text evidence="3">The sequence shown here is derived from an EMBL/GenBank/DDBJ whole genome shotgun (WGS) entry which is preliminary data.</text>
</comment>
<dbReference type="SMART" id="SM01012">
    <property type="entry name" value="ANTAR"/>
    <property type="match status" value="1"/>
</dbReference>
<dbReference type="InterPro" id="IPR011006">
    <property type="entry name" value="CheY-like_superfamily"/>
</dbReference>
<feature type="domain" description="ANTAR" evidence="2">
    <location>
        <begin position="100"/>
        <end position="161"/>
    </location>
</feature>
<evidence type="ECO:0000259" key="2">
    <source>
        <dbReference type="PROSITE" id="PS50921"/>
    </source>
</evidence>
<accession>A0ABU8DT80</accession>
<dbReference type="Pfam" id="PF03861">
    <property type="entry name" value="ANTAR"/>
    <property type="match status" value="1"/>
</dbReference>
<feature type="region of interest" description="Disordered" evidence="1">
    <location>
        <begin position="66"/>
        <end position="92"/>
    </location>
</feature>
<feature type="region of interest" description="Disordered" evidence="1">
    <location>
        <begin position="171"/>
        <end position="225"/>
    </location>
</feature>
<gene>
    <name evidence="3" type="ORF">TEK04_09990</name>
</gene>
<name>A0ABU8DT80_9ACTN</name>
<protein>
    <submittedName>
        <fullName evidence="3">ANTAR domain-containing protein</fullName>
    </submittedName>
</protein>
<dbReference type="SUPFAM" id="SSF52172">
    <property type="entry name" value="CheY-like"/>
    <property type="match status" value="1"/>
</dbReference>
<dbReference type="RefSeq" id="WP_336404185.1">
    <property type="nucleotide sequence ID" value="NZ_JBAPLU010000008.1"/>
</dbReference>
<reference evidence="3 4" key="1">
    <citation type="submission" date="2024-03" db="EMBL/GenBank/DDBJ databases">
        <title>Draft genome sequence of Klenkia sp. LSe6-5.</title>
        <authorList>
            <person name="Duangmal K."/>
            <person name="Chantavorakit T."/>
        </authorList>
    </citation>
    <scope>NUCLEOTIDE SEQUENCE [LARGE SCALE GENOMIC DNA]</scope>
    <source>
        <strain evidence="3 4">LSe6-5</strain>
    </source>
</reference>
<dbReference type="Gene3D" id="1.10.10.10">
    <property type="entry name" value="Winged helix-like DNA-binding domain superfamily/Winged helix DNA-binding domain"/>
    <property type="match status" value="1"/>
</dbReference>
<keyword evidence="4" id="KW-1185">Reference proteome</keyword>
<proteinExistence type="predicted"/>
<evidence type="ECO:0000313" key="4">
    <source>
        <dbReference type="Proteomes" id="UP001361570"/>
    </source>
</evidence>
<feature type="compositionally biased region" description="Basic residues" evidence="1">
    <location>
        <begin position="207"/>
        <end position="218"/>
    </location>
</feature>
<organism evidence="3 4">
    <name type="scientific">Klenkia sesuvii</name>
    <dbReference type="NCBI Taxonomy" id="3103137"/>
    <lineage>
        <taxon>Bacteria</taxon>
        <taxon>Bacillati</taxon>
        <taxon>Actinomycetota</taxon>
        <taxon>Actinomycetes</taxon>
        <taxon>Geodermatophilales</taxon>
        <taxon>Geodermatophilaceae</taxon>
        <taxon>Klenkia</taxon>
    </lineage>
</organism>
<dbReference type="InterPro" id="IPR005561">
    <property type="entry name" value="ANTAR"/>
</dbReference>
<dbReference type="InterPro" id="IPR036388">
    <property type="entry name" value="WH-like_DNA-bd_sf"/>
</dbReference>
<dbReference type="Proteomes" id="UP001361570">
    <property type="component" value="Unassembled WGS sequence"/>
</dbReference>
<dbReference type="EMBL" id="JBAPLU010000008">
    <property type="protein sequence ID" value="MEI4272051.1"/>
    <property type="molecule type" value="Genomic_DNA"/>
</dbReference>
<sequence>MDSPANGVVHEERDQHDEVVRTPEGVPAFVVVRTTRGWTVRTPAGTGHAADLVEALSLADAVAEDLGTAPDPGRDARRAARGGATAVDTACTDDPRDRELAVLQRTVGQLEHALATRVSTERAIGALAARHCTTPRAAFEQLRREARSAGRPVHDLAREVLDGLAAAAALQDPDGARGPGTSRTDVPAPAPAPVVESVEPAVGERATRRRVERGRRRPVLVEGDR</sequence>
<feature type="compositionally biased region" description="Low complexity" evidence="1">
    <location>
        <begin position="81"/>
        <end position="90"/>
    </location>
</feature>
<evidence type="ECO:0000313" key="3">
    <source>
        <dbReference type="EMBL" id="MEI4272051.1"/>
    </source>
</evidence>
<evidence type="ECO:0000256" key="1">
    <source>
        <dbReference type="SAM" id="MobiDB-lite"/>
    </source>
</evidence>
<feature type="compositionally biased region" description="Low complexity" evidence="1">
    <location>
        <begin position="193"/>
        <end position="204"/>
    </location>
</feature>
<dbReference type="PROSITE" id="PS50921">
    <property type="entry name" value="ANTAR"/>
    <property type="match status" value="1"/>
</dbReference>